<organism evidence="1 2">
    <name type="scientific">Bacillus cereus</name>
    <dbReference type="NCBI Taxonomy" id="1396"/>
    <lineage>
        <taxon>Bacteria</taxon>
        <taxon>Bacillati</taxon>
        <taxon>Bacillota</taxon>
        <taxon>Bacilli</taxon>
        <taxon>Bacillales</taxon>
        <taxon>Bacillaceae</taxon>
        <taxon>Bacillus</taxon>
        <taxon>Bacillus cereus group</taxon>
    </lineage>
</organism>
<dbReference type="Proteomes" id="UP000076482">
    <property type="component" value="Unassembled WGS sequence"/>
</dbReference>
<proteinExistence type="predicted"/>
<dbReference type="RefSeq" id="WP_161940847.1">
    <property type="nucleotide sequence ID" value="NZ_LJKE01000104.1"/>
</dbReference>
<accession>A0A162NWD7</accession>
<dbReference type="EMBL" id="LJKE01000104">
    <property type="protein sequence ID" value="KZD55663.1"/>
    <property type="molecule type" value="Genomic_DNA"/>
</dbReference>
<dbReference type="AlphaFoldDB" id="A0A162NWD7"/>
<dbReference type="PATRIC" id="fig|1396.535.peg.5973"/>
<evidence type="ECO:0000313" key="1">
    <source>
        <dbReference type="EMBL" id="KZD55663.1"/>
    </source>
</evidence>
<name>A0A162NWD7_BACCE</name>
<sequence length="46" mass="5442">MTKTIKQIKSKENTNTPEPMIEEILEKVEKTEDVVWVEEKKKNILV</sequence>
<reference evidence="1 2" key="1">
    <citation type="submission" date="2015-09" db="EMBL/GenBank/DDBJ databases">
        <title>Bacillus cereus food isolates.</title>
        <authorList>
            <person name="Boekhorst J."/>
        </authorList>
    </citation>
    <scope>NUCLEOTIDE SEQUENCE [LARGE SCALE GENOMIC DNA]</scope>
    <source>
        <strain evidence="1 2">B4088</strain>
    </source>
</reference>
<protein>
    <submittedName>
        <fullName evidence="1">Uncharacterized protein</fullName>
    </submittedName>
</protein>
<gene>
    <name evidence="1" type="ORF">B4088_5408</name>
</gene>
<comment type="caution">
    <text evidence="1">The sequence shown here is derived from an EMBL/GenBank/DDBJ whole genome shotgun (WGS) entry which is preliminary data.</text>
</comment>
<evidence type="ECO:0000313" key="2">
    <source>
        <dbReference type="Proteomes" id="UP000076482"/>
    </source>
</evidence>